<name>A0A931CPJ3_9MICC</name>
<dbReference type="InterPro" id="IPR024109">
    <property type="entry name" value="Trp-tRNA-ligase_bac-type"/>
</dbReference>
<dbReference type="Gene3D" id="3.40.50.620">
    <property type="entry name" value="HUPs"/>
    <property type="match status" value="1"/>
</dbReference>
<evidence type="ECO:0000313" key="11">
    <source>
        <dbReference type="Proteomes" id="UP000655366"/>
    </source>
</evidence>
<comment type="caution">
    <text evidence="10">The sequence shown here is derived from an EMBL/GenBank/DDBJ whole genome shotgun (WGS) entry which is preliminary data.</text>
</comment>
<evidence type="ECO:0000256" key="4">
    <source>
        <dbReference type="ARBA" id="ARBA00022840"/>
    </source>
</evidence>
<proteinExistence type="inferred from homology"/>
<dbReference type="PROSITE" id="PS00178">
    <property type="entry name" value="AA_TRNA_LIGASE_I"/>
    <property type="match status" value="1"/>
</dbReference>
<dbReference type="Proteomes" id="UP000655366">
    <property type="component" value="Unassembled WGS sequence"/>
</dbReference>
<evidence type="ECO:0000256" key="5">
    <source>
        <dbReference type="ARBA" id="ARBA00022917"/>
    </source>
</evidence>
<dbReference type="PANTHER" id="PTHR43766">
    <property type="entry name" value="TRYPTOPHAN--TRNA LIGASE, MITOCHONDRIAL"/>
    <property type="match status" value="1"/>
</dbReference>
<dbReference type="InterPro" id="IPR002305">
    <property type="entry name" value="aa-tRNA-synth_Ic"/>
</dbReference>
<dbReference type="PANTHER" id="PTHR43766:SF1">
    <property type="entry name" value="TRYPTOPHAN--TRNA LIGASE, MITOCHONDRIAL"/>
    <property type="match status" value="1"/>
</dbReference>
<comment type="subunit">
    <text evidence="8">Homodimer.</text>
</comment>
<dbReference type="Pfam" id="PF00579">
    <property type="entry name" value="tRNA-synt_1b"/>
    <property type="match status" value="1"/>
</dbReference>
<keyword evidence="6 8" id="KW-0030">Aminoacyl-tRNA synthetase</keyword>
<accession>A0A931CPJ3</accession>
<evidence type="ECO:0000256" key="1">
    <source>
        <dbReference type="ARBA" id="ARBA00005594"/>
    </source>
</evidence>
<reference evidence="10 11" key="1">
    <citation type="submission" date="2020-11" db="EMBL/GenBank/DDBJ databases">
        <title>Arthrobacter antarcticus sp. nov., isolated from Antarctic Soil.</title>
        <authorList>
            <person name="Li J."/>
        </authorList>
    </citation>
    <scope>NUCLEOTIDE SEQUENCE [LARGE SCALE GENOMIC DNA]</scope>
    <source>
        <strain evidence="10 11">Z1-20</strain>
    </source>
</reference>
<keyword evidence="5 8" id="KW-0648">Protein biosynthesis</keyword>
<comment type="caution">
    <text evidence="8">Lacks conserved residue(s) required for the propagation of feature annotation.</text>
</comment>
<comment type="subcellular location">
    <subcellularLocation>
        <location evidence="8">Cytoplasm</location>
    </subcellularLocation>
</comment>
<evidence type="ECO:0000256" key="7">
    <source>
        <dbReference type="ARBA" id="ARBA00049929"/>
    </source>
</evidence>
<comment type="similarity">
    <text evidence="1 8 9">Belongs to the class-I aminoacyl-tRNA synthetase family.</text>
</comment>
<evidence type="ECO:0000313" key="10">
    <source>
        <dbReference type="EMBL" id="MBG0739761.1"/>
    </source>
</evidence>
<sequence length="339" mass="37177">MTASRQRILSGAKPTADSLHLGNYIGAVRNWVSMQTEYDAVFFIPDLHAVTVDFDPGDLARRTRTVAAQYIAAGIDPEKCIFFVQSHVPEHAELAWALNCITGYGEAARMTQFKDKTQKGGTDAATLGLFAYPTLMAADILLYQTDLVPVGEDQRQHLELTRNLAQRFNTRFGEAFTVPDAKILKESAKIYDLQNPTAKMSKTGESASGSIQLLEDPKIAAKRIKSAVTDDGTVVRFDLEAKPGVSNLLTIYATLTGKTVTELENAYAGKMYGHLKVDLADVMVDFLTPLRDRTNELLADPAELDRLLADGARRAREIASVTLSSVYDKMGFLPLQGGR</sequence>
<evidence type="ECO:0000256" key="8">
    <source>
        <dbReference type="HAMAP-Rule" id="MF_00140"/>
    </source>
</evidence>
<protein>
    <recommendedName>
        <fullName evidence="8">Tryptophan--tRNA ligase</fullName>
        <ecNumber evidence="8">6.1.1.2</ecNumber>
    </recommendedName>
    <alternativeName>
        <fullName evidence="8">Tryptophanyl-tRNA synthetase</fullName>
        <shortName evidence="8">TrpRS</shortName>
    </alternativeName>
</protein>
<keyword evidence="8" id="KW-0963">Cytoplasm</keyword>
<gene>
    <name evidence="8 10" type="primary">trpS</name>
    <name evidence="10" type="ORF">IV500_10220</name>
</gene>
<evidence type="ECO:0000256" key="2">
    <source>
        <dbReference type="ARBA" id="ARBA00022598"/>
    </source>
</evidence>
<dbReference type="InterPro" id="IPR002306">
    <property type="entry name" value="Trp-tRNA-ligase"/>
</dbReference>
<dbReference type="GO" id="GO:0006436">
    <property type="term" value="P:tryptophanyl-tRNA aminoacylation"/>
    <property type="evidence" value="ECO:0007669"/>
    <property type="project" value="UniProtKB-UniRule"/>
</dbReference>
<evidence type="ECO:0000256" key="6">
    <source>
        <dbReference type="ARBA" id="ARBA00023146"/>
    </source>
</evidence>
<dbReference type="CDD" id="cd00806">
    <property type="entry name" value="TrpRS_core"/>
    <property type="match status" value="1"/>
</dbReference>
<organism evidence="10 11">
    <name type="scientific">Arthrobacter terrae</name>
    <dbReference type="NCBI Taxonomy" id="2935737"/>
    <lineage>
        <taxon>Bacteria</taxon>
        <taxon>Bacillati</taxon>
        <taxon>Actinomycetota</taxon>
        <taxon>Actinomycetes</taxon>
        <taxon>Micrococcales</taxon>
        <taxon>Micrococcaceae</taxon>
        <taxon>Arthrobacter</taxon>
    </lineage>
</organism>
<evidence type="ECO:0000256" key="9">
    <source>
        <dbReference type="RuleBase" id="RU363036"/>
    </source>
</evidence>
<dbReference type="AlphaFoldDB" id="A0A931CPJ3"/>
<dbReference type="RefSeq" id="WP_196396698.1">
    <property type="nucleotide sequence ID" value="NZ_JADNYM010000011.1"/>
</dbReference>
<dbReference type="InterPro" id="IPR001412">
    <property type="entry name" value="aa-tRNA-synth_I_CS"/>
</dbReference>
<dbReference type="SUPFAM" id="SSF52374">
    <property type="entry name" value="Nucleotidylyl transferase"/>
    <property type="match status" value="1"/>
</dbReference>
<dbReference type="Gene3D" id="1.10.240.10">
    <property type="entry name" value="Tyrosyl-Transfer RNA Synthetase"/>
    <property type="match status" value="1"/>
</dbReference>
<dbReference type="NCBIfam" id="TIGR00233">
    <property type="entry name" value="trpS"/>
    <property type="match status" value="1"/>
</dbReference>
<comment type="catalytic activity">
    <reaction evidence="7 8">
        <text>tRNA(Trp) + L-tryptophan + ATP = L-tryptophyl-tRNA(Trp) + AMP + diphosphate + H(+)</text>
        <dbReference type="Rhea" id="RHEA:24080"/>
        <dbReference type="Rhea" id="RHEA-COMP:9671"/>
        <dbReference type="Rhea" id="RHEA-COMP:9705"/>
        <dbReference type="ChEBI" id="CHEBI:15378"/>
        <dbReference type="ChEBI" id="CHEBI:30616"/>
        <dbReference type="ChEBI" id="CHEBI:33019"/>
        <dbReference type="ChEBI" id="CHEBI:57912"/>
        <dbReference type="ChEBI" id="CHEBI:78442"/>
        <dbReference type="ChEBI" id="CHEBI:78535"/>
        <dbReference type="ChEBI" id="CHEBI:456215"/>
        <dbReference type="EC" id="6.1.1.2"/>
    </reaction>
</comment>
<dbReference type="GO" id="GO:0004830">
    <property type="term" value="F:tryptophan-tRNA ligase activity"/>
    <property type="evidence" value="ECO:0007669"/>
    <property type="project" value="UniProtKB-UniRule"/>
</dbReference>
<feature type="binding site" evidence="8">
    <location>
        <position position="190"/>
    </location>
    <ligand>
        <name>ATP</name>
        <dbReference type="ChEBI" id="CHEBI:30616"/>
    </ligand>
</feature>
<dbReference type="InterPro" id="IPR014729">
    <property type="entry name" value="Rossmann-like_a/b/a_fold"/>
</dbReference>
<dbReference type="GO" id="GO:0005524">
    <property type="term" value="F:ATP binding"/>
    <property type="evidence" value="ECO:0007669"/>
    <property type="project" value="UniProtKB-UniRule"/>
</dbReference>
<dbReference type="InterPro" id="IPR050203">
    <property type="entry name" value="Trp-tRNA_synthetase"/>
</dbReference>
<feature type="binding site" evidence="8">
    <location>
        <begin position="13"/>
        <end position="15"/>
    </location>
    <ligand>
        <name>ATP</name>
        <dbReference type="ChEBI" id="CHEBI:30616"/>
    </ligand>
</feature>
<feature type="binding site" evidence="8">
    <location>
        <position position="139"/>
    </location>
    <ligand>
        <name>L-tryptophan</name>
        <dbReference type="ChEBI" id="CHEBI:57912"/>
    </ligand>
</feature>
<dbReference type="EMBL" id="JADNYM010000011">
    <property type="protein sequence ID" value="MBG0739761.1"/>
    <property type="molecule type" value="Genomic_DNA"/>
</dbReference>
<dbReference type="HAMAP" id="MF_00140_B">
    <property type="entry name" value="Trp_tRNA_synth_B"/>
    <property type="match status" value="1"/>
</dbReference>
<keyword evidence="11" id="KW-1185">Reference proteome</keyword>
<keyword evidence="2 8" id="KW-0436">Ligase</keyword>
<evidence type="ECO:0000256" key="3">
    <source>
        <dbReference type="ARBA" id="ARBA00022741"/>
    </source>
</evidence>
<comment type="function">
    <text evidence="8">Catalyzes the attachment of tryptophan to tRNA(Trp).</text>
</comment>
<dbReference type="GO" id="GO:0005829">
    <property type="term" value="C:cytosol"/>
    <property type="evidence" value="ECO:0007669"/>
    <property type="project" value="TreeGrafter"/>
</dbReference>
<keyword evidence="4 8" id="KW-0067">ATP-binding</keyword>
<feature type="binding site" evidence="8">
    <location>
        <begin position="151"/>
        <end position="153"/>
    </location>
    <ligand>
        <name>ATP</name>
        <dbReference type="ChEBI" id="CHEBI:30616"/>
    </ligand>
</feature>
<dbReference type="PRINTS" id="PR01039">
    <property type="entry name" value="TRNASYNTHTRP"/>
</dbReference>
<feature type="binding site" evidence="8">
    <location>
        <begin position="22"/>
        <end position="23"/>
    </location>
    <ligand>
        <name>ATP</name>
        <dbReference type="ChEBI" id="CHEBI:30616"/>
    </ligand>
</feature>
<keyword evidence="3 8" id="KW-0547">Nucleotide-binding</keyword>
<dbReference type="EC" id="6.1.1.2" evidence="8"/>